<reference evidence="6 7" key="1">
    <citation type="submission" date="2018-10" db="EMBL/GenBank/DDBJ databases">
        <title>GWAS and RNA-Seq identify cryptic mechanisms of antimicrobial resistance in Acinetobacter baumannii.</title>
        <authorList>
            <person name="Sahl J.W."/>
        </authorList>
    </citation>
    <scope>NUCLEOTIDE SEQUENCE [LARGE SCALE GENOMIC DNA]</scope>
    <source>
        <strain evidence="6 7">TG41884</strain>
    </source>
</reference>
<dbReference type="InterPro" id="IPR036736">
    <property type="entry name" value="ACP-like_sf"/>
</dbReference>
<gene>
    <name evidence="6" type="ORF">EA752_17355</name>
</gene>
<dbReference type="InterPro" id="IPR010071">
    <property type="entry name" value="AA_adenyl_dom"/>
</dbReference>
<evidence type="ECO:0000256" key="2">
    <source>
        <dbReference type="ARBA" id="ARBA00006432"/>
    </source>
</evidence>
<dbReference type="GO" id="GO:0031177">
    <property type="term" value="F:phosphopantetheine binding"/>
    <property type="evidence" value="ECO:0007669"/>
    <property type="project" value="InterPro"/>
</dbReference>
<keyword evidence="3" id="KW-0596">Phosphopantetheine</keyword>
<dbReference type="InterPro" id="IPR001031">
    <property type="entry name" value="Thioesterase"/>
</dbReference>
<sequence length="1319" mass="147306">MNNIASLEPKILSRHAISAEQLGIWYIQRLEPTCSAYNMVVAFDVKVNQPLGNKPMEILEAVLHDYPLLRVSMPANDQGIEQIIWDRVYPNIILSDARHVEASDLTKLVEQDTKQPFDLTQPPLWRIHCYERGQNHYVIAVVIHHALMDFWSIGLLLRDVCKRFGLVTESNLVNGIEFAQYADKQKSNVIGDADESLLFWKNALKHAPHVHSIPLDYPRPAVQQHKGSSVIFRVPESVSSGLVNLAKDYEITLFGLVLSGFYILLNKLSNENNLVVATAVAGRLERSLRNALGQFVNTIALNIDIDADQTLRQFTQQVQEQLKQSLKHQKVAFSRVVEAVSPKRDGSINPLAQVGMFWERLGGLDEFKELLLPIQNPATLVGQDLTLGSFPVRQQEGQLDIMLEMGGEYQGELVGVLKYNSEIFSAESAENMVQLLQVVLSEMVAHPERKIVELDIAPDYANGIQLGYLRGQVTDYPRHDLLGMILKQIDERGDNHAMTSRDHAVSYHELGQHIAGIAEYLRAHGITNGDRVGLMVDRTVLLPAAVLGIWAAGAAYVPLDPSFPRERLHNIVEDAEPKVILTQTDLMDALTVSVPRLDINQAGVIPLEQVRETLAFGDTAYVMYTSGSTGKPKGVRIGHPSIANFLLSVNDRLHATADMQLLAITTYAFDISVVELLIPLMYGGVVHVCPREISLDGNLLVEYMQAKSINVMQATPSSWKMLLDSEWKGIPHLTALSGGEALDPVLAEKLLSKVSCLWNVYGPTETTVWSSAAHITDAKYIDLGEPMANTQLYVLDEQQRLVPRGVMGELWIGGDGLAVDYWHRPELTDAQFRTLPSLPNAGRLYRTGDKVCLRMDGRLTHHGRLDFQVKIRGFRIELGEIENVLKQIDGITDAVVLVKTTADNDQKLVAYVTGHDIEMAGLKKTLQIHLPAYMVPSTFIRLDEFPMTANNKLDRKAFPEPVFEQSNDYVAPRDSIEIELCTTFEQILSVKRVGIHDDFFELGGHSLLAVKLVNHLKKVFGTELSVALLAQYSTVESLGEIIRENKEIKPSIVIELRRGTYEQPLWLFHPIGGSTFCYMELSRHLNPNRTLRAIQSPGLIEADAAEVAIEEMATLYIAEMQKMQPQGPYFLGGWCFGGAIAYEISRQLRQMGQLVTGIVMIDTRAPIPENVPEDADDAMLLSWFARDLAVPYGKKLTISAQYLRELSPDHMFDHVLKEAKAINVIPLDANPSDFRLYFDTYLANGVALQTYFPEPEDFPILLVKAKDESEDFGESLGWDHLIKDTLTQVDLPGDHSSIMFAENVAAVAKTIDQMYPIPA</sequence>
<dbReference type="InterPro" id="IPR029058">
    <property type="entry name" value="AB_hydrolase_fold"/>
</dbReference>
<organism evidence="6 7">
    <name type="scientific">Acinetobacter pittii</name>
    <name type="common">Acinetobacter genomosp. 3</name>
    <dbReference type="NCBI Taxonomy" id="48296"/>
    <lineage>
        <taxon>Bacteria</taxon>
        <taxon>Pseudomonadati</taxon>
        <taxon>Pseudomonadota</taxon>
        <taxon>Gammaproteobacteria</taxon>
        <taxon>Moraxellales</taxon>
        <taxon>Moraxellaceae</taxon>
        <taxon>Acinetobacter</taxon>
        <taxon>Acinetobacter calcoaceticus/baumannii complex</taxon>
    </lineage>
</organism>
<dbReference type="Gene3D" id="3.30.300.30">
    <property type="match status" value="1"/>
</dbReference>
<dbReference type="GO" id="GO:0044550">
    <property type="term" value="P:secondary metabolite biosynthetic process"/>
    <property type="evidence" value="ECO:0007669"/>
    <property type="project" value="TreeGrafter"/>
</dbReference>
<dbReference type="FunFam" id="3.30.300.30:FF:000010">
    <property type="entry name" value="Enterobactin synthetase component F"/>
    <property type="match status" value="1"/>
</dbReference>
<dbReference type="EMBL" id="RFEW01000019">
    <property type="protein sequence ID" value="RSO55527.1"/>
    <property type="molecule type" value="Genomic_DNA"/>
</dbReference>
<protein>
    <submittedName>
        <fullName evidence="6">Non-ribosomal peptide synthetase</fullName>
    </submittedName>
</protein>
<evidence type="ECO:0000256" key="3">
    <source>
        <dbReference type="ARBA" id="ARBA00022450"/>
    </source>
</evidence>
<dbReference type="Pfam" id="PF00668">
    <property type="entry name" value="Condensation"/>
    <property type="match status" value="1"/>
</dbReference>
<dbReference type="InterPro" id="IPR020845">
    <property type="entry name" value="AMP-binding_CS"/>
</dbReference>
<keyword evidence="4" id="KW-0597">Phosphoprotein</keyword>
<dbReference type="GO" id="GO:0003824">
    <property type="term" value="F:catalytic activity"/>
    <property type="evidence" value="ECO:0007669"/>
    <property type="project" value="InterPro"/>
</dbReference>
<dbReference type="InterPro" id="IPR025110">
    <property type="entry name" value="AMP-bd_C"/>
</dbReference>
<evidence type="ECO:0000313" key="6">
    <source>
        <dbReference type="EMBL" id="RSO55527.1"/>
    </source>
</evidence>
<dbReference type="PANTHER" id="PTHR45527">
    <property type="entry name" value="NONRIBOSOMAL PEPTIDE SYNTHETASE"/>
    <property type="match status" value="1"/>
</dbReference>
<evidence type="ECO:0000256" key="1">
    <source>
        <dbReference type="ARBA" id="ARBA00001957"/>
    </source>
</evidence>
<dbReference type="InterPro" id="IPR000873">
    <property type="entry name" value="AMP-dep_synth/lig_dom"/>
</dbReference>
<dbReference type="Gene3D" id="1.10.1200.10">
    <property type="entry name" value="ACP-like"/>
    <property type="match status" value="1"/>
</dbReference>
<dbReference type="InterPro" id="IPR045851">
    <property type="entry name" value="AMP-bd_C_sf"/>
</dbReference>
<dbReference type="SUPFAM" id="SSF47336">
    <property type="entry name" value="ACP-like"/>
    <property type="match status" value="1"/>
</dbReference>
<dbReference type="Pfam" id="PF13193">
    <property type="entry name" value="AMP-binding_C"/>
    <property type="match status" value="1"/>
</dbReference>
<dbReference type="Gene3D" id="3.40.50.980">
    <property type="match status" value="2"/>
</dbReference>
<dbReference type="NCBIfam" id="TIGR01733">
    <property type="entry name" value="AA-adenyl-dom"/>
    <property type="match status" value="1"/>
</dbReference>
<dbReference type="GO" id="GO:0005737">
    <property type="term" value="C:cytoplasm"/>
    <property type="evidence" value="ECO:0007669"/>
    <property type="project" value="TreeGrafter"/>
</dbReference>
<dbReference type="Pfam" id="PF00501">
    <property type="entry name" value="AMP-binding"/>
    <property type="match status" value="1"/>
</dbReference>
<dbReference type="Gene3D" id="3.30.559.10">
    <property type="entry name" value="Chloramphenicol acetyltransferase-like domain"/>
    <property type="match status" value="1"/>
</dbReference>
<dbReference type="InterPro" id="IPR020802">
    <property type="entry name" value="TesA-like"/>
</dbReference>
<name>A0A1C2U018_ACIPI</name>
<dbReference type="Gene3D" id="2.30.38.10">
    <property type="entry name" value="Luciferase, Domain 3"/>
    <property type="match status" value="1"/>
</dbReference>
<dbReference type="SMART" id="SM00823">
    <property type="entry name" value="PKS_PP"/>
    <property type="match status" value="1"/>
</dbReference>
<dbReference type="Gene3D" id="3.30.559.30">
    <property type="entry name" value="Nonribosomal peptide synthetase, condensation domain"/>
    <property type="match status" value="1"/>
</dbReference>
<dbReference type="InterPro" id="IPR023213">
    <property type="entry name" value="CAT-like_dom_sf"/>
</dbReference>
<dbReference type="Gene3D" id="3.40.50.1820">
    <property type="entry name" value="alpha/beta hydrolase"/>
    <property type="match status" value="1"/>
</dbReference>
<proteinExistence type="inferred from homology"/>
<dbReference type="Proteomes" id="UP000271320">
    <property type="component" value="Unassembled WGS sequence"/>
</dbReference>
<dbReference type="InterPro" id="IPR020806">
    <property type="entry name" value="PKS_PP-bd"/>
</dbReference>
<dbReference type="GO" id="GO:0043041">
    <property type="term" value="P:amino acid activation for nonribosomal peptide biosynthetic process"/>
    <property type="evidence" value="ECO:0007669"/>
    <property type="project" value="TreeGrafter"/>
</dbReference>
<dbReference type="SUPFAM" id="SSF56801">
    <property type="entry name" value="Acetyl-CoA synthetase-like"/>
    <property type="match status" value="1"/>
</dbReference>
<comment type="similarity">
    <text evidence="2">Belongs to the ATP-dependent AMP-binding enzyme family.</text>
</comment>
<dbReference type="InterPro" id="IPR001242">
    <property type="entry name" value="Condensation_dom"/>
</dbReference>
<dbReference type="SUPFAM" id="SSF52777">
    <property type="entry name" value="CoA-dependent acyltransferases"/>
    <property type="match status" value="2"/>
</dbReference>
<accession>A0A1C2U018</accession>
<dbReference type="PROSITE" id="PS00012">
    <property type="entry name" value="PHOSPHOPANTETHEINE"/>
    <property type="match status" value="1"/>
</dbReference>
<dbReference type="PROSITE" id="PS00455">
    <property type="entry name" value="AMP_BINDING"/>
    <property type="match status" value="1"/>
</dbReference>
<dbReference type="InterPro" id="IPR009081">
    <property type="entry name" value="PP-bd_ACP"/>
</dbReference>
<comment type="caution">
    <text evidence="6">The sequence shown here is derived from an EMBL/GenBank/DDBJ whole genome shotgun (WGS) entry which is preliminary data.</text>
</comment>
<evidence type="ECO:0000256" key="4">
    <source>
        <dbReference type="ARBA" id="ARBA00022553"/>
    </source>
</evidence>
<comment type="cofactor">
    <cofactor evidence="1">
        <name>pantetheine 4'-phosphate</name>
        <dbReference type="ChEBI" id="CHEBI:47942"/>
    </cofactor>
</comment>
<dbReference type="RefSeq" id="WP_017387389.1">
    <property type="nucleotide sequence ID" value="NZ_BBTQ01000014.1"/>
</dbReference>
<dbReference type="SUPFAM" id="SSF53474">
    <property type="entry name" value="alpha/beta-Hydrolases"/>
    <property type="match status" value="1"/>
</dbReference>
<evidence type="ECO:0000313" key="7">
    <source>
        <dbReference type="Proteomes" id="UP000271320"/>
    </source>
</evidence>
<dbReference type="CDD" id="cd12116">
    <property type="entry name" value="A_NRPS_Ta1_like"/>
    <property type="match status" value="1"/>
</dbReference>
<evidence type="ECO:0000259" key="5">
    <source>
        <dbReference type="PROSITE" id="PS50075"/>
    </source>
</evidence>
<dbReference type="SMART" id="SM00824">
    <property type="entry name" value="PKS_TE"/>
    <property type="match status" value="1"/>
</dbReference>
<dbReference type="PANTHER" id="PTHR45527:SF1">
    <property type="entry name" value="FATTY ACID SYNTHASE"/>
    <property type="match status" value="1"/>
</dbReference>
<dbReference type="Pfam" id="PF00550">
    <property type="entry name" value="PP-binding"/>
    <property type="match status" value="1"/>
</dbReference>
<dbReference type="PROSITE" id="PS50075">
    <property type="entry name" value="CARRIER"/>
    <property type="match status" value="1"/>
</dbReference>
<feature type="domain" description="Carrier" evidence="5">
    <location>
        <begin position="971"/>
        <end position="1046"/>
    </location>
</feature>
<dbReference type="Pfam" id="PF00975">
    <property type="entry name" value="Thioesterase"/>
    <property type="match status" value="1"/>
</dbReference>
<dbReference type="FunFam" id="3.40.50.980:FF:000001">
    <property type="entry name" value="Non-ribosomal peptide synthetase"/>
    <property type="match status" value="1"/>
</dbReference>
<dbReference type="InterPro" id="IPR006162">
    <property type="entry name" value="Ppantetheine_attach_site"/>
</dbReference>
<dbReference type="FunFam" id="1.10.1200.10:FF:000005">
    <property type="entry name" value="Nonribosomal peptide synthetase 1"/>
    <property type="match status" value="1"/>
</dbReference>